<accession>A0A8J3K4A2</accession>
<dbReference type="EMBL" id="BONG01000052">
    <property type="protein sequence ID" value="GIF92896.1"/>
    <property type="molecule type" value="Genomic_DNA"/>
</dbReference>
<evidence type="ECO:0000313" key="3">
    <source>
        <dbReference type="Proteomes" id="UP000619293"/>
    </source>
</evidence>
<name>A0A8J3K4A2_9ACTN</name>
<feature type="compositionally biased region" description="Gly residues" evidence="1">
    <location>
        <begin position="30"/>
        <end position="44"/>
    </location>
</feature>
<feature type="compositionally biased region" description="Pro residues" evidence="1">
    <location>
        <begin position="1"/>
        <end position="10"/>
    </location>
</feature>
<proteinExistence type="predicted"/>
<sequence>MRPPILPGAPPLGSGPGKPGSGSPRPPGLPGSGPGSGAGHGGTPPGSPAPPVRSAFPYAGNAPPGAAGVGGAGGLARGGLVTDGLHAPVGARSGTGAPFLPPMGGQGAGAGKDDKKERERTTWLQEDRDIWNVAGDVPPGVIRGGDPAQTEDGTQGTGTTDVPLYTPTRPRPGQSTTGGTQQYGR</sequence>
<protein>
    <submittedName>
        <fullName evidence="2">Uncharacterized protein</fullName>
    </submittedName>
</protein>
<dbReference type="RefSeq" id="WP_203736585.1">
    <property type="nucleotide sequence ID" value="NZ_BAAALB010000019.1"/>
</dbReference>
<organism evidence="2 3">
    <name type="scientific">Catellatospora chokoriensis</name>
    <dbReference type="NCBI Taxonomy" id="310353"/>
    <lineage>
        <taxon>Bacteria</taxon>
        <taxon>Bacillati</taxon>
        <taxon>Actinomycetota</taxon>
        <taxon>Actinomycetes</taxon>
        <taxon>Micromonosporales</taxon>
        <taxon>Micromonosporaceae</taxon>
        <taxon>Catellatospora</taxon>
    </lineage>
</organism>
<evidence type="ECO:0000256" key="1">
    <source>
        <dbReference type="SAM" id="MobiDB-lite"/>
    </source>
</evidence>
<gene>
    <name evidence="2" type="ORF">Cch02nite_63400</name>
</gene>
<keyword evidence="3" id="KW-1185">Reference proteome</keyword>
<feature type="region of interest" description="Disordered" evidence="1">
    <location>
        <begin position="1"/>
        <end position="185"/>
    </location>
</feature>
<dbReference type="AlphaFoldDB" id="A0A8J3K4A2"/>
<feature type="compositionally biased region" description="Low complexity" evidence="1">
    <location>
        <begin position="150"/>
        <end position="185"/>
    </location>
</feature>
<dbReference type="Proteomes" id="UP000619293">
    <property type="component" value="Unassembled WGS sequence"/>
</dbReference>
<feature type="compositionally biased region" description="Low complexity" evidence="1">
    <location>
        <begin position="55"/>
        <end position="66"/>
    </location>
</feature>
<feature type="compositionally biased region" description="Gly residues" evidence="1">
    <location>
        <begin position="67"/>
        <end position="77"/>
    </location>
</feature>
<feature type="compositionally biased region" description="Basic and acidic residues" evidence="1">
    <location>
        <begin position="111"/>
        <end position="130"/>
    </location>
</feature>
<evidence type="ECO:0000313" key="2">
    <source>
        <dbReference type="EMBL" id="GIF92896.1"/>
    </source>
</evidence>
<comment type="caution">
    <text evidence="2">The sequence shown here is derived from an EMBL/GenBank/DDBJ whole genome shotgun (WGS) entry which is preliminary data.</text>
</comment>
<reference evidence="2 3" key="1">
    <citation type="submission" date="2021-01" db="EMBL/GenBank/DDBJ databases">
        <title>Whole genome shotgun sequence of Catellatospora chokoriensis NBRC 107358.</title>
        <authorList>
            <person name="Komaki H."/>
            <person name="Tamura T."/>
        </authorList>
    </citation>
    <scope>NUCLEOTIDE SEQUENCE [LARGE SCALE GENOMIC DNA]</scope>
    <source>
        <strain evidence="2 3">NBRC 107358</strain>
    </source>
</reference>